<evidence type="ECO:0000313" key="3">
    <source>
        <dbReference type="Proteomes" id="UP000198131"/>
    </source>
</evidence>
<name>A0A212UGI9_9BACT</name>
<feature type="region of interest" description="Disordered" evidence="1">
    <location>
        <begin position="1"/>
        <end position="40"/>
    </location>
</feature>
<evidence type="ECO:0000256" key="1">
    <source>
        <dbReference type="SAM" id="MobiDB-lite"/>
    </source>
</evidence>
<reference evidence="3" key="1">
    <citation type="submission" date="2017-06" db="EMBL/GenBank/DDBJ databases">
        <authorList>
            <person name="Varghese N."/>
            <person name="Submissions S."/>
        </authorList>
    </citation>
    <scope>NUCLEOTIDE SEQUENCE [LARGE SCALE GENOMIC DNA]</scope>
    <source>
        <strain evidence="3">DSM 11116</strain>
    </source>
</reference>
<protein>
    <submittedName>
        <fullName evidence="2">Uncharacterized protein</fullName>
    </submittedName>
</protein>
<evidence type="ECO:0000313" key="2">
    <source>
        <dbReference type="EMBL" id="SNC77283.1"/>
    </source>
</evidence>
<dbReference type="EMBL" id="FYEW01000003">
    <property type="protein sequence ID" value="SNC77283.1"/>
    <property type="molecule type" value="Genomic_DNA"/>
</dbReference>
<dbReference type="Proteomes" id="UP000198131">
    <property type="component" value="Unassembled WGS sequence"/>
</dbReference>
<feature type="compositionally biased region" description="Polar residues" evidence="1">
    <location>
        <begin position="1"/>
        <end position="16"/>
    </location>
</feature>
<dbReference type="AlphaFoldDB" id="A0A212UGI9"/>
<gene>
    <name evidence="2" type="ORF">SAMN06265337_3866</name>
</gene>
<dbReference type="RefSeq" id="WP_262490722.1">
    <property type="nucleotide sequence ID" value="NZ_FYEW01000003.1"/>
</dbReference>
<organism evidence="2 3">
    <name type="scientific">Hymenobacter gelipurpurascens</name>
    <dbReference type="NCBI Taxonomy" id="89968"/>
    <lineage>
        <taxon>Bacteria</taxon>
        <taxon>Pseudomonadati</taxon>
        <taxon>Bacteroidota</taxon>
        <taxon>Cytophagia</taxon>
        <taxon>Cytophagales</taxon>
        <taxon>Hymenobacteraceae</taxon>
        <taxon>Hymenobacter</taxon>
    </lineage>
</organism>
<keyword evidence="3" id="KW-1185">Reference proteome</keyword>
<feature type="compositionally biased region" description="Basic and acidic residues" evidence="1">
    <location>
        <begin position="17"/>
        <end position="34"/>
    </location>
</feature>
<sequence length="40" mass="4480">MAQPTTTPQHTDPATKNQEKKNEETIKDKPDGKKKTTQKG</sequence>
<accession>A0A212UGI9</accession>
<proteinExistence type="predicted"/>